<accession>A0A5F9DGU9</accession>
<reference evidence="1" key="2">
    <citation type="submission" date="2025-08" db="UniProtKB">
        <authorList>
            <consortium name="Ensembl"/>
        </authorList>
    </citation>
    <scope>IDENTIFICATION</scope>
    <source>
        <strain evidence="1">Thorbecke</strain>
    </source>
</reference>
<dbReference type="Ensembl" id="ENSOCUT00000053608.1">
    <property type="protein sequence ID" value="ENSOCUP00000045511.1"/>
    <property type="gene ID" value="ENSOCUG00000030523.1"/>
</dbReference>
<name>A0A5F9DGU9_RABIT</name>
<reference evidence="1" key="3">
    <citation type="submission" date="2025-09" db="UniProtKB">
        <authorList>
            <consortium name="Ensembl"/>
        </authorList>
    </citation>
    <scope>IDENTIFICATION</scope>
    <source>
        <strain evidence="1">Thorbecke</strain>
    </source>
</reference>
<evidence type="ECO:0000313" key="2">
    <source>
        <dbReference type="Proteomes" id="UP000001811"/>
    </source>
</evidence>
<protein>
    <submittedName>
        <fullName evidence="1">Uncharacterized protein</fullName>
    </submittedName>
</protein>
<keyword evidence="2" id="KW-1185">Reference proteome</keyword>
<dbReference type="InParanoid" id="A0A5F9DGU9"/>
<reference evidence="1 2" key="1">
    <citation type="journal article" date="2011" name="Nature">
        <title>A high-resolution map of human evolutionary constraint using 29 mammals.</title>
        <authorList>
            <person name="Lindblad-Toh K."/>
            <person name="Garber M."/>
            <person name="Zuk O."/>
            <person name="Lin M.F."/>
            <person name="Parker B.J."/>
            <person name="Washietl S."/>
            <person name="Kheradpour P."/>
            <person name="Ernst J."/>
            <person name="Jordan G."/>
            <person name="Mauceli E."/>
            <person name="Ward L.D."/>
            <person name="Lowe C.B."/>
            <person name="Holloway A.K."/>
            <person name="Clamp M."/>
            <person name="Gnerre S."/>
            <person name="Alfoldi J."/>
            <person name="Beal K."/>
            <person name="Chang J."/>
            <person name="Clawson H."/>
            <person name="Cuff J."/>
            <person name="Di Palma F."/>
            <person name="Fitzgerald S."/>
            <person name="Flicek P."/>
            <person name="Guttman M."/>
            <person name="Hubisz M.J."/>
            <person name="Jaffe D.B."/>
            <person name="Jungreis I."/>
            <person name="Kent W.J."/>
            <person name="Kostka D."/>
            <person name="Lara M."/>
            <person name="Martins A.L."/>
            <person name="Massingham T."/>
            <person name="Moltke I."/>
            <person name="Raney B.J."/>
            <person name="Rasmussen M.D."/>
            <person name="Robinson J."/>
            <person name="Stark A."/>
            <person name="Vilella A.J."/>
            <person name="Wen J."/>
            <person name="Xie X."/>
            <person name="Zody M.C."/>
            <person name="Baldwin J."/>
            <person name="Bloom T."/>
            <person name="Chin C.W."/>
            <person name="Heiman D."/>
            <person name="Nicol R."/>
            <person name="Nusbaum C."/>
            <person name="Young S."/>
            <person name="Wilkinson J."/>
            <person name="Worley K.C."/>
            <person name="Kovar C.L."/>
            <person name="Muzny D.M."/>
            <person name="Gibbs R.A."/>
            <person name="Cree A."/>
            <person name="Dihn H.H."/>
            <person name="Fowler G."/>
            <person name="Jhangiani S."/>
            <person name="Joshi V."/>
            <person name="Lee S."/>
            <person name="Lewis L.R."/>
            <person name="Nazareth L.V."/>
            <person name="Okwuonu G."/>
            <person name="Santibanez J."/>
            <person name="Warren W.C."/>
            <person name="Mardis E.R."/>
            <person name="Weinstock G.M."/>
            <person name="Wilson R.K."/>
            <person name="Delehaunty K."/>
            <person name="Dooling D."/>
            <person name="Fronik C."/>
            <person name="Fulton L."/>
            <person name="Fulton B."/>
            <person name="Graves T."/>
            <person name="Minx P."/>
            <person name="Sodergren E."/>
            <person name="Birney E."/>
            <person name="Margulies E.H."/>
            <person name="Herrero J."/>
            <person name="Green E.D."/>
            <person name="Haussler D."/>
            <person name="Siepel A."/>
            <person name="Goldman N."/>
            <person name="Pollard K.S."/>
            <person name="Pedersen J.S."/>
            <person name="Lander E.S."/>
            <person name="Kellis M."/>
        </authorList>
    </citation>
    <scope>NUCLEOTIDE SEQUENCE [LARGE SCALE GENOMIC DNA]</scope>
    <source>
        <strain evidence="1 2">Thorbecke inbred</strain>
    </source>
</reference>
<dbReference type="EMBL" id="AAGW02056987">
    <property type="status" value="NOT_ANNOTATED_CDS"/>
    <property type="molecule type" value="Genomic_DNA"/>
</dbReference>
<sequence length="89" mass="10165">GAASGVDMVIISLIKYTPCINSAYLNFLNFLLRISTTFTHKKKAPKFIFESTKIKWNEKHYLEVLTSDGTDRSQENKRSVSGKMICLEF</sequence>
<evidence type="ECO:0000313" key="1">
    <source>
        <dbReference type="Ensembl" id="ENSOCUP00000045511.1"/>
    </source>
</evidence>
<dbReference type="Bgee" id="ENSOCUG00000030523">
    <property type="expression patterns" value="Expressed in smooth muscle tissue and 3 other cell types or tissues"/>
</dbReference>
<dbReference type="Proteomes" id="UP000001811">
    <property type="component" value="Chromosome 6"/>
</dbReference>
<proteinExistence type="predicted"/>
<dbReference type="AlphaFoldDB" id="A0A5F9DGU9"/>
<organism evidence="1 2">
    <name type="scientific">Oryctolagus cuniculus</name>
    <name type="common">Rabbit</name>
    <dbReference type="NCBI Taxonomy" id="9986"/>
    <lineage>
        <taxon>Eukaryota</taxon>
        <taxon>Metazoa</taxon>
        <taxon>Chordata</taxon>
        <taxon>Craniata</taxon>
        <taxon>Vertebrata</taxon>
        <taxon>Euteleostomi</taxon>
        <taxon>Mammalia</taxon>
        <taxon>Eutheria</taxon>
        <taxon>Euarchontoglires</taxon>
        <taxon>Glires</taxon>
        <taxon>Lagomorpha</taxon>
        <taxon>Leporidae</taxon>
        <taxon>Oryctolagus</taxon>
    </lineage>
</organism>